<keyword evidence="2" id="KW-1185">Reference proteome</keyword>
<proteinExistence type="predicted"/>
<evidence type="ECO:0000313" key="2">
    <source>
        <dbReference type="Proteomes" id="UP000708208"/>
    </source>
</evidence>
<evidence type="ECO:0000313" key="1">
    <source>
        <dbReference type="EMBL" id="CAG7725973.1"/>
    </source>
</evidence>
<dbReference type="AlphaFoldDB" id="A0A8J2NTX2"/>
<accession>A0A8J2NTX2</accession>
<comment type="caution">
    <text evidence="1">The sequence shown here is derived from an EMBL/GenBank/DDBJ whole genome shotgun (WGS) entry which is preliminary data.</text>
</comment>
<protein>
    <submittedName>
        <fullName evidence="1">Uncharacterized protein</fullName>
    </submittedName>
</protein>
<name>A0A8J2NTX2_9HEXA</name>
<reference evidence="1" key="1">
    <citation type="submission" date="2021-06" db="EMBL/GenBank/DDBJ databases">
        <authorList>
            <person name="Hodson N. C."/>
            <person name="Mongue J. A."/>
            <person name="Jaron S. K."/>
        </authorList>
    </citation>
    <scope>NUCLEOTIDE SEQUENCE</scope>
</reference>
<feature type="non-terminal residue" evidence="1">
    <location>
        <position position="1"/>
    </location>
</feature>
<dbReference type="Proteomes" id="UP000708208">
    <property type="component" value="Unassembled WGS sequence"/>
</dbReference>
<dbReference type="EMBL" id="CAJVCH010129106">
    <property type="protein sequence ID" value="CAG7725973.1"/>
    <property type="molecule type" value="Genomic_DNA"/>
</dbReference>
<gene>
    <name evidence="1" type="ORF">AFUS01_LOCUS14909</name>
</gene>
<organism evidence="1 2">
    <name type="scientific">Allacma fusca</name>
    <dbReference type="NCBI Taxonomy" id="39272"/>
    <lineage>
        <taxon>Eukaryota</taxon>
        <taxon>Metazoa</taxon>
        <taxon>Ecdysozoa</taxon>
        <taxon>Arthropoda</taxon>
        <taxon>Hexapoda</taxon>
        <taxon>Collembola</taxon>
        <taxon>Symphypleona</taxon>
        <taxon>Sminthuridae</taxon>
        <taxon>Allacma</taxon>
    </lineage>
</organism>
<sequence length="90" mass="10186">SKTTEELKLEWKTDRPVTTPGNPYLSLFLLVDVVTSRCKENETLPTVIYTVEHFLEAMNLGGSNKDFAKWKNSIADGRMWIVSCLAHADI</sequence>